<reference evidence="2 3" key="1">
    <citation type="journal article" date="2015" name="Genome Biol. Evol.">
        <title>Characterization of Three Mycobacterium spp. with Potential Use in Bioremediation by Genome Sequencing and Comparative Genomics.</title>
        <authorList>
            <person name="Das S."/>
            <person name="Pettersson B.M."/>
            <person name="Behra P.R."/>
            <person name="Ramesh M."/>
            <person name="Dasgupta S."/>
            <person name="Bhattacharya A."/>
            <person name="Kirsebom L.A."/>
        </authorList>
    </citation>
    <scope>NUCLEOTIDE SEQUENCE [LARGE SCALE GENOMIC DNA]</scope>
    <source>
        <strain evidence="2 3">DSM 44075</strain>
    </source>
</reference>
<dbReference type="RefSeq" id="WP_048423835.1">
    <property type="nucleotide sequence ID" value="NZ_JYNU01000018.1"/>
</dbReference>
<feature type="transmembrane region" description="Helical" evidence="1">
    <location>
        <begin position="28"/>
        <end position="50"/>
    </location>
</feature>
<dbReference type="Proteomes" id="UP000036313">
    <property type="component" value="Unassembled WGS sequence"/>
</dbReference>
<comment type="caution">
    <text evidence="2">The sequence shown here is derived from an EMBL/GenBank/DDBJ whole genome shotgun (WGS) entry which is preliminary data.</text>
</comment>
<keyword evidence="1" id="KW-0472">Membrane</keyword>
<evidence type="ECO:0000313" key="3">
    <source>
        <dbReference type="Proteomes" id="UP000036313"/>
    </source>
</evidence>
<evidence type="ECO:0000256" key="1">
    <source>
        <dbReference type="SAM" id="Phobius"/>
    </source>
</evidence>
<keyword evidence="1" id="KW-0812">Transmembrane</keyword>
<name>A0A0J6VZN7_9MYCO</name>
<organism evidence="2 3">
    <name type="scientific">Mycolicibacterium obuense</name>
    <dbReference type="NCBI Taxonomy" id="1807"/>
    <lineage>
        <taxon>Bacteria</taxon>
        <taxon>Bacillati</taxon>
        <taxon>Actinomycetota</taxon>
        <taxon>Actinomycetes</taxon>
        <taxon>Mycobacteriales</taxon>
        <taxon>Mycobacteriaceae</taxon>
        <taxon>Mycolicibacterium</taxon>
    </lineage>
</organism>
<dbReference type="AlphaFoldDB" id="A0A0J6VZN7"/>
<accession>A0A0J6VZN7</accession>
<evidence type="ECO:0000313" key="2">
    <source>
        <dbReference type="EMBL" id="KMO74897.1"/>
    </source>
</evidence>
<dbReference type="PATRIC" id="fig|1807.14.peg.3212"/>
<sequence length="108" mass="12192" precursor="true">MLNSRSPRRHWCRRHPVLTATAAAVALWWLWLGWYPAVILVTAAAVALTIRRRRRAAVIRDAGLRARADYEHQLTLAGDPHGIYGRFPPAAWSVGAYVTQAPSARPRW</sequence>
<proteinExistence type="predicted"/>
<keyword evidence="1" id="KW-1133">Transmembrane helix</keyword>
<protein>
    <submittedName>
        <fullName evidence="2">Uncharacterized protein</fullName>
    </submittedName>
</protein>
<gene>
    <name evidence="2" type="ORF">MOBUDSM44075_03194</name>
</gene>
<dbReference type="EMBL" id="JYNU01000018">
    <property type="protein sequence ID" value="KMO74897.1"/>
    <property type="molecule type" value="Genomic_DNA"/>
</dbReference>